<keyword evidence="1" id="KW-1185">Reference proteome</keyword>
<sequence>MTSSNEVMDVDADASVATTASTLEEAAEARRKRLLEMKAKYESTGLSNFLSNTVLNADSIFTVLIISVMSDDNATNESAADLEKPLTFRSYEPINNELGEKVEQKDLFIVEREIQEQLADTEDTTMVDQVDVNALAPRKVDWDLKRDIADRMEKLDRRTQRAIATLIKERLAKGQTELAAAVNSGAYTTIQDDEE</sequence>
<dbReference type="STRING" id="451379.A0A0N5ACU4"/>
<dbReference type="AlphaFoldDB" id="A0A0N5ACU4"/>
<reference evidence="2" key="1">
    <citation type="submission" date="2017-02" db="UniProtKB">
        <authorList>
            <consortium name="WormBaseParasite"/>
        </authorList>
    </citation>
    <scope>IDENTIFICATION</scope>
</reference>
<dbReference type="InterPro" id="IPR013169">
    <property type="entry name" value="mRNA_splic_Cwf18-like"/>
</dbReference>
<organism evidence="1 2">
    <name type="scientific">Syphacia muris</name>
    <dbReference type="NCBI Taxonomy" id="451379"/>
    <lineage>
        <taxon>Eukaryota</taxon>
        <taxon>Metazoa</taxon>
        <taxon>Ecdysozoa</taxon>
        <taxon>Nematoda</taxon>
        <taxon>Chromadorea</taxon>
        <taxon>Rhabditida</taxon>
        <taxon>Spirurina</taxon>
        <taxon>Oxyuridomorpha</taxon>
        <taxon>Oxyuroidea</taxon>
        <taxon>Oxyuridae</taxon>
        <taxon>Syphacia</taxon>
    </lineage>
</organism>
<dbReference type="GO" id="GO:0005684">
    <property type="term" value="C:U2-type spliceosomal complex"/>
    <property type="evidence" value="ECO:0007669"/>
    <property type="project" value="TreeGrafter"/>
</dbReference>
<dbReference type="Pfam" id="PF08315">
    <property type="entry name" value="cwf18"/>
    <property type="match status" value="1"/>
</dbReference>
<dbReference type="PANTHER" id="PTHR31551:SF1">
    <property type="entry name" value="COILED-COIL DOMAIN-CONTAINING PROTEIN 12"/>
    <property type="match status" value="1"/>
</dbReference>
<protein>
    <submittedName>
        <fullName evidence="2">Coiled-coil domain-containing protein 12</fullName>
    </submittedName>
</protein>
<dbReference type="Proteomes" id="UP000046393">
    <property type="component" value="Unplaced"/>
</dbReference>
<proteinExistence type="predicted"/>
<evidence type="ECO:0000313" key="1">
    <source>
        <dbReference type="Proteomes" id="UP000046393"/>
    </source>
</evidence>
<dbReference type="GO" id="GO:0071014">
    <property type="term" value="C:post-mRNA release spliceosomal complex"/>
    <property type="evidence" value="ECO:0007669"/>
    <property type="project" value="TreeGrafter"/>
</dbReference>
<dbReference type="PANTHER" id="PTHR31551">
    <property type="entry name" value="PRE-MRNA-SPLICING FACTOR CWF18"/>
    <property type="match status" value="1"/>
</dbReference>
<name>A0A0N5ACU4_9BILA</name>
<evidence type="ECO:0000313" key="2">
    <source>
        <dbReference type="WBParaSite" id="SMUV_0000197401-mRNA-1"/>
    </source>
</evidence>
<dbReference type="WBParaSite" id="SMUV_0000197401-mRNA-1">
    <property type="protein sequence ID" value="SMUV_0000197401-mRNA-1"/>
    <property type="gene ID" value="SMUV_0000197401"/>
</dbReference>
<accession>A0A0N5ACU4</accession>